<evidence type="ECO:0000256" key="2">
    <source>
        <dbReference type="SAM" id="Phobius"/>
    </source>
</evidence>
<reference evidence="4" key="1">
    <citation type="journal article" date="2018" name="Science">
        <title>A primordial and reversible TCA cycle in a facultatively chemolithoautotrophic thermophile.</title>
        <authorList>
            <person name="Nunoura T."/>
            <person name="Chikaraishi Y."/>
            <person name="Izaki R."/>
            <person name="Suwa T."/>
            <person name="Sato T."/>
            <person name="Harada T."/>
            <person name="Mori K."/>
            <person name="Kato Y."/>
            <person name="Miyazaki M."/>
            <person name="Shimamura S."/>
            <person name="Yanagawa K."/>
            <person name="Shuto A."/>
            <person name="Ohkouchi N."/>
            <person name="Fujita N."/>
            <person name="Takaki Y."/>
            <person name="Atomi H."/>
            <person name="Takai K."/>
        </authorList>
    </citation>
    <scope>NUCLEOTIDE SEQUENCE [LARGE SCALE GENOMIC DNA]</scope>
    <source>
        <strain evidence="4">DSM 17441 / JCM 13301 / NBRC 103674 / ABI70S6</strain>
    </source>
</reference>
<feature type="transmembrane region" description="Helical" evidence="2">
    <location>
        <begin position="6"/>
        <end position="27"/>
    </location>
</feature>
<keyword evidence="2" id="KW-0812">Transmembrane</keyword>
<evidence type="ECO:0000313" key="3">
    <source>
        <dbReference type="EMBL" id="BAT70951.1"/>
    </source>
</evidence>
<dbReference type="InterPro" id="IPR007445">
    <property type="entry name" value="PilO"/>
</dbReference>
<dbReference type="EMBL" id="AP013035">
    <property type="protein sequence ID" value="BAT70951.1"/>
    <property type="molecule type" value="Genomic_DNA"/>
</dbReference>
<dbReference type="PANTHER" id="PTHR39555">
    <property type="entry name" value="FIMBRIAL ASSEMBLY PROTEIN PILO-LIKE PROTEIN-RELATED"/>
    <property type="match status" value="1"/>
</dbReference>
<dbReference type="RefSeq" id="WP_068548724.1">
    <property type="nucleotide sequence ID" value="NZ_AP013035.1"/>
</dbReference>
<dbReference type="InterPro" id="IPR014717">
    <property type="entry name" value="Transl_elong_EF1B/ribsomal_bS6"/>
</dbReference>
<dbReference type="STRING" id="1298851.TST_0141"/>
<dbReference type="AlphaFoldDB" id="A0A0S3QRJ3"/>
<evidence type="ECO:0000256" key="1">
    <source>
        <dbReference type="SAM" id="Coils"/>
    </source>
</evidence>
<protein>
    <submittedName>
        <fullName evidence="3">Type IV pilus assembly protein PilO</fullName>
    </submittedName>
</protein>
<evidence type="ECO:0000313" key="4">
    <source>
        <dbReference type="Proteomes" id="UP000063234"/>
    </source>
</evidence>
<dbReference type="KEGG" id="ttk:TST_0141"/>
<dbReference type="Proteomes" id="UP000063234">
    <property type="component" value="Chromosome"/>
</dbReference>
<proteinExistence type="predicted"/>
<keyword evidence="2" id="KW-0472">Membrane</keyword>
<sequence length="192" mass="22382">MKGEEGKVFLAGFLLFVVVIFLNYMFYAKPLMQEKALLKRQIEKTEQEKKKMLALLKNFEALKTQRDNLKERIEKLKKYLPRTEDLPGLIRSIAQLAHYSGVDLDRVEMGKEVIYPDKYYAAVNIKVSFKSTYDQLVTFLKRVDNLERLVRPYKLNVSASGVSDDPLLKVSGILQTYRYVEPTQPKKKGKRR</sequence>
<gene>
    <name evidence="3" type="primary">pilO</name>
    <name evidence="3" type="ORF">TST_0141</name>
</gene>
<keyword evidence="2" id="KW-1133">Transmembrane helix</keyword>
<keyword evidence="1" id="KW-0175">Coiled coil</keyword>
<dbReference type="PANTHER" id="PTHR39555:SF1">
    <property type="entry name" value="TYPE IV PILUS INNER MEMBRANE COMPONENT PILO"/>
    <property type="match status" value="1"/>
</dbReference>
<keyword evidence="4" id="KW-1185">Reference proteome</keyword>
<dbReference type="GO" id="GO:0043107">
    <property type="term" value="P:type IV pilus-dependent motility"/>
    <property type="evidence" value="ECO:0007669"/>
    <property type="project" value="InterPro"/>
</dbReference>
<organism evidence="3 4">
    <name type="scientific">Thermosulfidibacter takaii (strain DSM 17441 / JCM 13301 / NBRC 103674 / ABI70S6)</name>
    <dbReference type="NCBI Taxonomy" id="1298851"/>
    <lineage>
        <taxon>Bacteria</taxon>
        <taxon>Pseudomonadati</taxon>
        <taxon>Thermosulfidibacterota</taxon>
        <taxon>Thermosulfidibacteria</taxon>
        <taxon>Thermosulfidibacterales</taxon>
        <taxon>Thermosulfidibacteraceae</taxon>
    </lineage>
</organism>
<name>A0A0S3QRJ3_THET7</name>
<dbReference type="GO" id="GO:0043683">
    <property type="term" value="P:type IV pilus assembly"/>
    <property type="evidence" value="ECO:0007669"/>
    <property type="project" value="InterPro"/>
</dbReference>
<dbReference type="Gene3D" id="3.30.70.60">
    <property type="match status" value="1"/>
</dbReference>
<feature type="coiled-coil region" evidence="1">
    <location>
        <begin position="28"/>
        <end position="86"/>
    </location>
</feature>
<dbReference type="Pfam" id="PF04350">
    <property type="entry name" value="PilO"/>
    <property type="match status" value="1"/>
</dbReference>
<accession>A0A0S3QRJ3</accession>